<reference evidence="3 4" key="1">
    <citation type="submission" date="2023-01" db="EMBL/GenBank/DDBJ databases">
        <title>Analysis of 21 Apiospora genomes using comparative genomics revels a genus with tremendous synthesis potential of carbohydrate active enzymes and secondary metabolites.</title>
        <authorList>
            <person name="Sorensen T."/>
        </authorList>
    </citation>
    <scope>NUCLEOTIDE SEQUENCE [LARGE SCALE GENOMIC DNA]</scope>
    <source>
        <strain evidence="3 4">CBS 117206</strain>
    </source>
</reference>
<evidence type="ECO:0000313" key="3">
    <source>
        <dbReference type="EMBL" id="KAK8096509.1"/>
    </source>
</evidence>
<dbReference type="InterPro" id="IPR046341">
    <property type="entry name" value="SET_dom_sf"/>
</dbReference>
<dbReference type="InterPro" id="IPR053185">
    <property type="entry name" value="SET_domain_protein"/>
</dbReference>
<feature type="domain" description="SET" evidence="2">
    <location>
        <begin position="13"/>
        <end position="150"/>
    </location>
</feature>
<sequence length="333" mass="37992">MSGSEEIPDIRLNPLCTARYLGENKGYGVVATRDIQEGAVILRDIAAVVVDNEDTLAMSAQRDINPLRAEFVTNFEHALTFATNCFDVGTSVTQACLFFNASRFNHACLPSAEYNVFQGPPVGNRPAPVRWEAYARRDIKEGEEITIAYNYRQYERERRQRDLLAVWGFPCDCEVCDLEGDDQGAKSREFDANLQNLYSDEAFWGRTLWVSRNWDREQLDNHIERLEERAGLSRAVGNQEILFKTLEMLSKFCAASWFNTNEDAYLAKWTEYTNEARYGMAHRGMDPSDIGGDWDRMAAEDLVRGEPNADQVWTESESGEPDSDRESDEWVVD</sequence>
<dbReference type="PANTHER" id="PTHR47332">
    <property type="entry name" value="SET DOMAIN-CONTAINING PROTEIN 5"/>
    <property type="match status" value="1"/>
</dbReference>
<evidence type="ECO:0000313" key="4">
    <source>
        <dbReference type="Proteomes" id="UP001392437"/>
    </source>
</evidence>
<dbReference type="Pfam" id="PF00856">
    <property type="entry name" value="SET"/>
    <property type="match status" value="1"/>
</dbReference>
<dbReference type="SUPFAM" id="SSF82199">
    <property type="entry name" value="SET domain"/>
    <property type="match status" value="1"/>
</dbReference>
<keyword evidence="4" id="KW-1185">Reference proteome</keyword>
<dbReference type="PANTHER" id="PTHR47332:SF2">
    <property type="entry name" value="SET-6"/>
    <property type="match status" value="1"/>
</dbReference>
<dbReference type="Gene3D" id="2.170.270.10">
    <property type="entry name" value="SET domain"/>
    <property type="match status" value="1"/>
</dbReference>
<feature type="compositionally biased region" description="Acidic residues" evidence="1">
    <location>
        <begin position="317"/>
        <end position="333"/>
    </location>
</feature>
<gene>
    <name evidence="3" type="ORF">PG999_012453</name>
</gene>
<dbReference type="EMBL" id="JAQQWP010000010">
    <property type="protein sequence ID" value="KAK8096509.1"/>
    <property type="molecule type" value="Genomic_DNA"/>
</dbReference>
<organism evidence="3 4">
    <name type="scientific">Apiospora kogelbergensis</name>
    <dbReference type="NCBI Taxonomy" id="1337665"/>
    <lineage>
        <taxon>Eukaryota</taxon>
        <taxon>Fungi</taxon>
        <taxon>Dikarya</taxon>
        <taxon>Ascomycota</taxon>
        <taxon>Pezizomycotina</taxon>
        <taxon>Sordariomycetes</taxon>
        <taxon>Xylariomycetidae</taxon>
        <taxon>Amphisphaeriales</taxon>
        <taxon>Apiosporaceae</taxon>
        <taxon>Apiospora</taxon>
    </lineage>
</organism>
<feature type="region of interest" description="Disordered" evidence="1">
    <location>
        <begin position="296"/>
        <end position="333"/>
    </location>
</feature>
<comment type="caution">
    <text evidence="3">The sequence shown here is derived from an EMBL/GenBank/DDBJ whole genome shotgun (WGS) entry which is preliminary data.</text>
</comment>
<dbReference type="PROSITE" id="PS50280">
    <property type="entry name" value="SET"/>
    <property type="match status" value="1"/>
</dbReference>
<dbReference type="InterPro" id="IPR001214">
    <property type="entry name" value="SET_dom"/>
</dbReference>
<dbReference type="CDD" id="cd20071">
    <property type="entry name" value="SET_SMYD"/>
    <property type="match status" value="1"/>
</dbReference>
<name>A0AAW0QI24_9PEZI</name>
<accession>A0AAW0QI24</accession>
<protein>
    <submittedName>
        <fullName evidence="3">SET domain-containing protein</fullName>
    </submittedName>
</protein>
<dbReference type="SMART" id="SM00317">
    <property type="entry name" value="SET"/>
    <property type="match status" value="1"/>
</dbReference>
<evidence type="ECO:0000256" key="1">
    <source>
        <dbReference type="SAM" id="MobiDB-lite"/>
    </source>
</evidence>
<evidence type="ECO:0000259" key="2">
    <source>
        <dbReference type="PROSITE" id="PS50280"/>
    </source>
</evidence>
<dbReference type="Proteomes" id="UP001392437">
    <property type="component" value="Unassembled WGS sequence"/>
</dbReference>
<proteinExistence type="predicted"/>
<dbReference type="AlphaFoldDB" id="A0AAW0QI24"/>